<protein>
    <submittedName>
        <fullName evidence="1">Ferritin-like domain-containing protein</fullName>
    </submittedName>
</protein>
<keyword evidence="2" id="KW-1185">Reference proteome</keyword>
<dbReference type="InterPro" id="IPR012348">
    <property type="entry name" value="RNR-like"/>
</dbReference>
<sequence length="231" mass="25363">MRTEFTGWLRGFEEEVRARAVAGDPEWGRGARLEPCVVRSLQRFQVGEDGDGAFLIGKAERAGDAEYTAALRLFIAEEQNHARMLERLLAAAGAGTIGTHWSDAIFVWARRAMGLRLELMVLMVAEVIATGFYRALHEGTRDPLTKEVAGRLLADERRHVPFHCRRMRQGLAGVPGPVRAGVLLAWRAAVAGGALVIVADHGRTLRRLGRGRVRFVREVMAEAGTAAGMIQ</sequence>
<organism evidence="1 2">
    <name type="scientific">Actinomadura rugatobispora</name>
    <dbReference type="NCBI Taxonomy" id="1994"/>
    <lineage>
        <taxon>Bacteria</taxon>
        <taxon>Bacillati</taxon>
        <taxon>Actinomycetota</taxon>
        <taxon>Actinomycetes</taxon>
        <taxon>Streptosporangiales</taxon>
        <taxon>Thermomonosporaceae</taxon>
        <taxon>Actinomadura</taxon>
    </lineage>
</organism>
<gene>
    <name evidence="1" type="ORF">ACFPZN_52630</name>
</gene>
<comment type="caution">
    <text evidence="1">The sequence shown here is derived from an EMBL/GenBank/DDBJ whole genome shotgun (WGS) entry which is preliminary data.</text>
</comment>
<reference evidence="2" key="1">
    <citation type="journal article" date="2019" name="Int. J. Syst. Evol. Microbiol.">
        <title>The Global Catalogue of Microorganisms (GCM) 10K type strain sequencing project: providing services to taxonomists for standard genome sequencing and annotation.</title>
        <authorList>
            <consortium name="The Broad Institute Genomics Platform"/>
            <consortium name="The Broad Institute Genome Sequencing Center for Infectious Disease"/>
            <person name="Wu L."/>
            <person name="Ma J."/>
        </authorList>
    </citation>
    <scope>NUCLEOTIDE SEQUENCE [LARGE SCALE GENOMIC DNA]</scope>
    <source>
        <strain evidence="2">KCTC 42087</strain>
    </source>
</reference>
<dbReference type="Gene3D" id="1.10.620.20">
    <property type="entry name" value="Ribonucleotide Reductase, subunit A"/>
    <property type="match status" value="1"/>
</dbReference>
<dbReference type="InterPro" id="IPR009078">
    <property type="entry name" value="Ferritin-like_SF"/>
</dbReference>
<dbReference type="EMBL" id="JBHSON010000147">
    <property type="protein sequence ID" value="MFC5754317.1"/>
    <property type="molecule type" value="Genomic_DNA"/>
</dbReference>
<dbReference type="SUPFAM" id="SSF47240">
    <property type="entry name" value="Ferritin-like"/>
    <property type="match status" value="1"/>
</dbReference>
<accession>A0ABW1AIF8</accession>
<dbReference type="RefSeq" id="WP_378292283.1">
    <property type="nucleotide sequence ID" value="NZ_JBHSON010000147.1"/>
</dbReference>
<proteinExistence type="predicted"/>
<dbReference type="CDD" id="cd00657">
    <property type="entry name" value="Ferritin_like"/>
    <property type="match status" value="1"/>
</dbReference>
<name>A0ABW1AIF8_9ACTN</name>
<dbReference type="Proteomes" id="UP001596074">
    <property type="component" value="Unassembled WGS sequence"/>
</dbReference>
<evidence type="ECO:0000313" key="1">
    <source>
        <dbReference type="EMBL" id="MFC5754317.1"/>
    </source>
</evidence>
<evidence type="ECO:0000313" key="2">
    <source>
        <dbReference type="Proteomes" id="UP001596074"/>
    </source>
</evidence>